<protein>
    <submittedName>
        <fullName evidence="2">Uncharacterized protein</fullName>
    </submittedName>
</protein>
<comment type="caution">
    <text evidence="2">The sequence shown here is derived from an EMBL/GenBank/DDBJ whole genome shotgun (WGS) entry which is preliminary data.</text>
</comment>
<feature type="region of interest" description="Disordered" evidence="1">
    <location>
        <begin position="31"/>
        <end position="67"/>
    </location>
</feature>
<proteinExistence type="predicted"/>
<feature type="compositionally biased region" description="Low complexity" evidence="1">
    <location>
        <begin position="39"/>
        <end position="67"/>
    </location>
</feature>
<dbReference type="EMBL" id="RFFG01000153">
    <property type="protein sequence ID" value="RMI35988.1"/>
    <property type="molecule type" value="Genomic_DNA"/>
</dbReference>
<dbReference type="Proteomes" id="UP000282674">
    <property type="component" value="Unassembled WGS sequence"/>
</dbReference>
<organism evidence="2 3">
    <name type="scientific">Actinomadura harenae</name>
    <dbReference type="NCBI Taxonomy" id="2483351"/>
    <lineage>
        <taxon>Bacteria</taxon>
        <taxon>Bacillati</taxon>
        <taxon>Actinomycetota</taxon>
        <taxon>Actinomycetes</taxon>
        <taxon>Streptosporangiales</taxon>
        <taxon>Thermomonosporaceae</taxon>
        <taxon>Actinomadura</taxon>
    </lineage>
</organism>
<gene>
    <name evidence="2" type="ORF">EBO15_39895</name>
</gene>
<accession>A0A3M2LMK3</accession>
<evidence type="ECO:0000313" key="3">
    <source>
        <dbReference type="Proteomes" id="UP000282674"/>
    </source>
</evidence>
<reference evidence="2 3" key="1">
    <citation type="submission" date="2018-10" db="EMBL/GenBank/DDBJ databases">
        <title>Isolation from soil.</title>
        <authorList>
            <person name="Hu J."/>
        </authorList>
    </citation>
    <scope>NUCLEOTIDE SEQUENCE [LARGE SCALE GENOMIC DNA]</scope>
    <source>
        <strain evidence="2 3">NEAU-Ht49</strain>
    </source>
</reference>
<evidence type="ECO:0000256" key="1">
    <source>
        <dbReference type="SAM" id="MobiDB-lite"/>
    </source>
</evidence>
<keyword evidence="3" id="KW-1185">Reference proteome</keyword>
<evidence type="ECO:0000313" key="2">
    <source>
        <dbReference type="EMBL" id="RMI35988.1"/>
    </source>
</evidence>
<dbReference type="AlphaFoldDB" id="A0A3M2LMK3"/>
<sequence>MAMSAPVVAQRKGPVGIAPTGVAITGIAWSTGGRRAIRRAPAARAGAQGTASGHQGPPGSAPAASSP</sequence>
<feature type="non-terminal residue" evidence="2">
    <location>
        <position position="67"/>
    </location>
</feature>
<name>A0A3M2LMK3_9ACTN</name>